<evidence type="ECO:0000313" key="1">
    <source>
        <dbReference type="EMBL" id="EEF36107.1"/>
    </source>
</evidence>
<dbReference type="EMBL" id="EQ973992">
    <property type="protein sequence ID" value="EEF36107.1"/>
    <property type="molecule type" value="Genomic_DNA"/>
</dbReference>
<sequence>MVALNLGSPPTIGVWNVLVSSKGSGRRLNVLATANGGGGDGEFPSFLPKEVEKIKDPFARS</sequence>
<keyword evidence="2" id="KW-1185">Reference proteome</keyword>
<name>B9SJV1_RICCO</name>
<gene>
    <name evidence="1" type="ORF">RCOM_0605160</name>
</gene>
<proteinExistence type="predicted"/>
<evidence type="ECO:0000313" key="2">
    <source>
        <dbReference type="Proteomes" id="UP000008311"/>
    </source>
</evidence>
<accession>B9SJV1</accession>
<dbReference type="Proteomes" id="UP000008311">
    <property type="component" value="Unassembled WGS sequence"/>
</dbReference>
<dbReference type="InParanoid" id="B9SJV1"/>
<reference evidence="2" key="1">
    <citation type="journal article" date="2010" name="Nat. Biotechnol.">
        <title>Draft genome sequence of the oilseed species Ricinus communis.</title>
        <authorList>
            <person name="Chan A.P."/>
            <person name="Crabtree J."/>
            <person name="Zhao Q."/>
            <person name="Lorenzi H."/>
            <person name="Orvis J."/>
            <person name="Puiu D."/>
            <person name="Melake-Berhan A."/>
            <person name="Jones K.M."/>
            <person name="Redman J."/>
            <person name="Chen G."/>
            <person name="Cahoon E.B."/>
            <person name="Gedil M."/>
            <person name="Stanke M."/>
            <person name="Haas B.J."/>
            <person name="Wortman J.R."/>
            <person name="Fraser-Liggett C.M."/>
            <person name="Ravel J."/>
            <person name="Rabinowicz P.D."/>
        </authorList>
    </citation>
    <scope>NUCLEOTIDE SEQUENCE [LARGE SCALE GENOMIC DNA]</scope>
    <source>
        <strain evidence="2">cv. Hale</strain>
    </source>
</reference>
<protein>
    <submittedName>
        <fullName evidence="1">Uncharacterized protein</fullName>
    </submittedName>
</protein>
<dbReference type="AlphaFoldDB" id="B9SJV1"/>
<organism evidence="1 2">
    <name type="scientific">Ricinus communis</name>
    <name type="common">Castor bean</name>
    <dbReference type="NCBI Taxonomy" id="3988"/>
    <lineage>
        <taxon>Eukaryota</taxon>
        <taxon>Viridiplantae</taxon>
        <taxon>Streptophyta</taxon>
        <taxon>Embryophyta</taxon>
        <taxon>Tracheophyta</taxon>
        <taxon>Spermatophyta</taxon>
        <taxon>Magnoliopsida</taxon>
        <taxon>eudicotyledons</taxon>
        <taxon>Gunneridae</taxon>
        <taxon>Pentapetalae</taxon>
        <taxon>rosids</taxon>
        <taxon>fabids</taxon>
        <taxon>Malpighiales</taxon>
        <taxon>Euphorbiaceae</taxon>
        <taxon>Acalyphoideae</taxon>
        <taxon>Acalypheae</taxon>
        <taxon>Ricinus</taxon>
    </lineage>
</organism>